<reference evidence="3" key="1">
    <citation type="journal article" date="2006" name="PLoS Biol.">
        <title>Macronuclear genome sequence of the ciliate Tetrahymena thermophila, a model eukaryote.</title>
        <authorList>
            <person name="Eisen J.A."/>
            <person name="Coyne R.S."/>
            <person name="Wu M."/>
            <person name="Wu D."/>
            <person name="Thiagarajan M."/>
            <person name="Wortman J.R."/>
            <person name="Badger J.H."/>
            <person name="Ren Q."/>
            <person name="Amedeo P."/>
            <person name="Jones K.M."/>
            <person name="Tallon L.J."/>
            <person name="Delcher A.L."/>
            <person name="Salzberg S.L."/>
            <person name="Silva J.C."/>
            <person name="Haas B.J."/>
            <person name="Majoros W.H."/>
            <person name="Farzad M."/>
            <person name="Carlton J.M."/>
            <person name="Smith R.K. Jr."/>
            <person name="Garg J."/>
            <person name="Pearlman R.E."/>
            <person name="Karrer K.M."/>
            <person name="Sun L."/>
            <person name="Manning G."/>
            <person name="Elde N.C."/>
            <person name="Turkewitz A.P."/>
            <person name="Asai D.J."/>
            <person name="Wilkes D.E."/>
            <person name="Wang Y."/>
            <person name="Cai H."/>
            <person name="Collins K."/>
            <person name="Stewart B.A."/>
            <person name="Lee S.R."/>
            <person name="Wilamowska K."/>
            <person name="Weinberg Z."/>
            <person name="Ruzzo W.L."/>
            <person name="Wloga D."/>
            <person name="Gaertig J."/>
            <person name="Frankel J."/>
            <person name="Tsao C.-C."/>
            <person name="Gorovsky M.A."/>
            <person name="Keeling P.J."/>
            <person name="Waller R.F."/>
            <person name="Patron N.J."/>
            <person name="Cherry J.M."/>
            <person name="Stover N.A."/>
            <person name="Krieger C.J."/>
            <person name="del Toro C."/>
            <person name="Ryder H.F."/>
            <person name="Williamson S.C."/>
            <person name="Barbeau R.A."/>
            <person name="Hamilton E.P."/>
            <person name="Orias E."/>
        </authorList>
    </citation>
    <scope>NUCLEOTIDE SEQUENCE [LARGE SCALE GENOMIC DNA]</scope>
    <source>
        <strain evidence="3">SB210</strain>
    </source>
</reference>
<dbReference type="InParanoid" id="Q22AY3"/>
<protein>
    <recommendedName>
        <fullName evidence="4">Transmembrane protein</fullName>
    </recommendedName>
</protein>
<evidence type="ECO:0008006" key="4">
    <source>
        <dbReference type="Google" id="ProtNLM"/>
    </source>
</evidence>
<organism evidence="2 3">
    <name type="scientific">Tetrahymena thermophila (strain SB210)</name>
    <dbReference type="NCBI Taxonomy" id="312017"/>
    <lineage>
        <taxon>Eukaryota</taxon>
        <taxon>Sar</taxon>
        <taxon>Alveolata</taxon>
        <taxon>Ciliophora</taxon>
        <taxon>Intramacronucleata</taxon>
        <taxon>Oligohymenophorea</taxon>
        <taxon>Hymenostomatida</taxon>
        <taxon>Tetrahymenina</taxon>
        <taxon>Tetrahymenidae</taxon>
        <taxon>Tetrahymena</taxon>
    </lineage>
</organism>
<dbReference type="Proteomes" id="UP000009168">
    <property type="component" value="Unassembled WGS sequence"/>
</dbReference>
<evidence type="ECO:0000313" key="3">
    <source>
        <dbReference type="Proteomes" id="UP000009168"/>
    </source>
</evidence>
<gene>
    <name evidence="2" type="ORF">TTHERM_01142650</name>
</gene>
<dbReference type="HOGENOM" id="CLU_1810054_0_0_1"/>
<feature type="chain" id="PRO_5004201245" description="Transmembrane protein" evidence="1">
    <location>
        <begin position="21"/>
        <end position="411"/>
    </location>
</feature>
<keyword evidence="3" id="KW-1185">Reference proteome</keyword>
<dbReference type="EMBL" id="GG662712">
    <property type="protein sequence ID" value="EAR82431.2"/>
    <property type="molecule type" value="Genomic_DNA"/>
</dbReference>
<dbReference type="KEGG" id="tet:TTHERM_01142650"/>
<evidence type="ECO:0000256" key="1">
    <source>
        <dbReference type="SAM" id="SignalP"/>
    </source>
</evidence>
<sequence length="411" mass="46648">MKQLTNFLVLCIYFLTVVNACHVSCTDCQPDTNICLDCLDVNSSIDSFQRSCICNLGYYTGSLNPFQCVQLINYDSEGNMIALQVQTCHLEMGLKTSLVKVNEVTDIIIINNIKYAQIFVTLDLASISISEECQEQYVTSLQIQDPKTLNYIDLDDQYYTTGQLGSQTIQIKLIDFQTLAIQQSTQGNQISQIINFGLNIGNSQKFYRYHKFSITLCTDTAVSTVMTTDIIQQVASMNCLQNQQCITIPNVDTNIEICQDQTCLQPMQNPSYQVGQMVYAKASFIDPTSTKKLVLQNLYYKDDDSIIYDLTQFTNTNWANKILSISFKIPSPSLHGIVQIKMQIQNNRFRQLNQFQNNIVQQQIGIEVVNSTVSQSQATQIIDQSNQDLISQVSCSTYNLFYFIYLLLLFL</sequence>
<dbReference type="AlphaFoldDB" id="Q22AY3"/>
<evidence type="ECO:0000313" key="2">
    <source>
        <dbReference type="EMBL" id="EAR82431.2"/>
    </source>
</evidence>
<dbReference type="RefSeq" id="XP_001030094.2">
    <property type="nucleotide sequence ID" value="XM_001030094.2"/>
</dbReference>
<name>Q22AY3_TETTS</name>
<accession>Q22AY3</accession>
<feature type="signal peptide" evidence="1">
    <location>
        <begin position="1"/>
        <end position="20"/>
    </location>
</feature>
<proteinExistence type="predicted"/>
<keyword evidence="1" id="KW-0732">Signal</keyword>
<dbReference type="GeneID" id="7832048"/>